<dbReference type="AlphaFoldDB" id="A0A6S6W1L1"/>
<dbReference type="CDD" id="cd18186">
    <property type="entry name" value="BTB_POZ_ZBTB_KLHL-like"/>
    <property type="match status" value="2"/>
</dbReference>
<dbReference type="SUPFAM" id="SSF54695">
    <property type="entry name" value="POZ domain"/>
    <property type="match status" value="2"/>
</dbReference>
<proteinExistence type="predicted"/>
<accession>A0A6S6W1L1</accession>
<dbReference type="Pfam" id="PF00651">
    <property type="entry name" value="BTB"/>
    <property type="match status" value="2"/>
</dbReference>
<reference evidence="2" key="1">
    <citation type="submission" date="2021-02" db="EMBL/GenBank/DDBJ databases">
        <authorList>
            <person name="Syme A R."/>
            <person name="Syme A R."/>
            <person name="Moolhuijzen P."/>
        </authorList>
    </citation>
    <scope>NUCLEOTIDE SEQUENCE</scope>
    <source>
        <strain evidence="2">W1-1</strain>
    </source>
</reference>
<dbReference type="SMART" id="SM00225">
    <property type="entry name" value="BTB"/>
    <property type="match status" value="2"/>
</dbReference>
<dbReference type="Proteomes" id="UP000472372">
    <property type="component" value="Chromosome 4"/>
</dbReference>
<sequence>MATDEAPKDMSLFNDFTFSDIKIRQICNGKTKEYYSHRVILCRRSAYFRKALMGSFKEASADSMDIHDDNPDHFEAMLRYIYTEKFELALDASAFEMSFLFSIGVYILADKYDVEGLGEEAVQHFGCKEWRCLEGTCDRTPTPPDAVSMIQAYYETCNIADSKMGFRIAAFVLSHMKTFLRHPLFRNLILQYPMFATDILLSEYAWNIVAHDHRLFNDATFSDITIRQIYKGKVTEYAAHKAVLCTCSVWFTNALTGGFLEGSASTIDIRDDDPDVFRMMMEFFYDMELKIPAIPTTDQPRSDYFKDEVIPFIHLCALAEKYDARILQRSAAKAFTKSTAKWSWSLTAEDLEALVDAHYPYCTKTMCNMGEAIVMFLLKSPAGSSESKLDDKVTELVREYSEFGADLYLLGLRTGRLSLNPPWCKDHMKSNYHHQQLIPPFR</sequence>
<evidence type="ECO:0000313" key="3">
    <source>
        <dbReference type="Proteomes" id="UP000472372"/>
    </source>
</evidence>
<dbReference type="PANTHER" id="PTHR47843">
    <property type="entry name" value="BTB DOMAIN-CONTAINING PROTEIN-RELATED"/>
    <property type="match status" value="1"/>
</dbReference>
<gene>
    <name evidence="2" type="ORF">PTTW11_05303</name>
</gene>
<evidence type="ECO:0000259" key="1">
    <source>
        <dbReference type="PROSITE" id="PS50097"/>
    </source>
</evidence>
<dbReference type="InterPro" id="IPR000210">
    <property type="entry name" value="BTB/POZ_dom"/>
</dbReference>
<protein>
    <submittedName>
        <fullName evidence="2">BTB domain containing protein</fullName>
    </submittedName>
</protein>
<evidence type="ECO:0000313" key="2">
    <source>
        <dbReference type="EMBL" id="CAE7033886.1"/>
    </source>
</evidence>
<dbReference type="PANTHER" id="PTHR47843:SF5">
    <property type="entry name" value="BTB_POZ DOMAIN PROTEIN"/>
    <property type="match status" value="1"/>
</dbReference>
<dbReference type="EMBL" id="HG992980">
    <property type="protein sequence ID" value="CAE7033886.1"/>
    <property type="molecule type" value="Genomic_DNA"/>
</dbReference>
<dbReference type="Gene3D" id="3.30.710.10">
    <property type="entry name" value="Potassium Channel Kv1.1, Chain A"/>
    <property type="match status" value="2"/>
</dbReference>
<organism evidence="2 3">
    <name type="scientific">Pyrenophora teres f. teres</name>
    <dbReference type="NCBI Taxonomy" id="97479"/>
    <lineage>
        <taxon>Eukaryota</taxon>
        <taxon>Fungi</taxon>
        <taxon>Dikarya</taxon>
        <taxon>Ascomycota</taxon>
        <taxon>Pezizomycotina</taxon>
        <taxon>Dothideomycetes</taxon>
        <taxon>Pleosporomycetidae</taxon>
        <taxon>Pleosporales</taxon>
        <taxon>Pleosporineae</taxon>
        <taxon>Pleosporaceae</taxon>
        <taxon>Pyrenophora</taxon>
    </lineage>
</organism>
<feature type="domain" description="BTB" evidence="1">
    <location>
        <begin position="222"/>
        <end position="293"/>
    </location>
</feature>
<name>A0A6S6W1L1_9PLEO</name>
<dbReference type="PROSITE" id="PS50097">
    <property type="entry name" value="BTB"/>
    <property type="match status" value="2"/>
</dbReference>
<feature type="domain" description="BTB" evidence="1">
    <location>
        <begin position="19"/>
        <end position="90"/>
    </location>
</feature>
<dbReference type="InterPro" id="IPR011333">
    <property type="entry name" value="SKP1/BTB/POZ_sf"/>
</dbReference>